<keyword evidence="2" id="KW-1185">Reference proteome</keyword>
<proteinExistence type="predicted"/>
<evidence type="ECO:0000313" key="1">
    <source>
        <dbReference type="EMBL" id="KHJ88432.1"/>
    </source>
</evidence>
<dbReference type="InterPro" id="IPR035274">
    <property type="entry name" value="DUF5352"/>
</dbReference>
<reference evidence="1 2" key="1">
    <citation type="submission" date="2014-03" db="EMBL/GenBank/DDBJ databases">
        <title>Draft genome of the hookworm Oesophagostomum dentatum.</title>
        <authorList>
            <person name="Mitreva M."/>
        </authorList>
    </citation>
    <scope>NUCLEOTIDE SEQUENCE [LARGE SCALE GENOMIC DNA]</scope>
    <source>
        <strain evidence="1 2">OD-Hann</strain>
    </source>
</reference>
<protein>
    <submittedName>
        <fullName evidence="1">Uncharacterized protein</fullName>
    </submittedName>
</protein>
<dbReference type="Proteomes" id="UP000053660">
    <property type="component" value="Unassembled WGS sequence"/>
</dbReference>
<gene>
    <name evidence="1" type="ORF">OESDEN_11774</name>
</gene>
<accession>A0A0B1SY37</accession>
<dbReference type="Pfam" id="PF17303">
    <property type="entry name" value="DUF5352"/>
    <property type="match status" value="1"/>
</dbReference>
<evidence type="ECO:0000313" key="2">
    <source>
        <dbReference type="Proteomes" id="UP000053660"/>
    </source>
</evidence>
<organism evidence="1 2">
    <name type="scientific">Oesophagostomum dentatum</name>
    <name type="common">Nodular worm</name>
    <dbReference type="NCBI Taxonomy" id="61180"/>
    <lineage>
        <taxon>Eukaryota</taxon>
        <taxon>Metazoa</taxon>
        <taxon>Ecdysozoa</taxon>
        <taxon>Nematoda</taxon>
        <taxon>Chromadorea</taxon>
        <taxon>Rhabditida</taxon>
        <taxon>Rhabditina</taxon>
        <taxon>Rhabditomorpha</taxon>
        <taxon>Strongyloidea</taxon>
        <taxon>Strongylidae</taxon>
        <taxon>Oesophagostomum</taxon>
    </lineage>
</organism>
<name>A0A0B1SY37_OESDE</name>
<dbReference type="EMBL" id="KN555830">
    <property type="protein sequence ID" value="KHJ88432.1"/>
    <property type="molecule type" value="Genomic_DNA"/>
</dbReference>
<sequence length="130" mass="14656">MNFQPSNNGSAPKLEVKSYRMAKGKRVSTILGVERQMDDGDNTFCVDDNVASTADTVFQNYNDVETISEALNYYINKPGWAYLVYQMGPPPSIISTVNVHMDPNFCMKTYEKLVNGEYLEFQMFAGLVQS</sequence>
<dbReference type="OrthoDB" id="5833909at2759"/>
<dbReference type="AlphaFoldDB" id="A0A0B1SY37"/>